<dbReference type="GO" id="GO:0005351">
    <property type="term" value="F:carbohydrate:proton symporter activity"/>
    <property type="evidence" value="ECO:0007669"/>
    <property type="project" value="TreeGrafter"/>
</dbReference>
<organism evidence="11 12">
    <name type="scientific">Pleurostoma richardsiae</name>
    <dbReference type="NCBI Taxonomy" id="41990"/>
    <lineage>
        <taxon>Eukaryota</taxon>
        <taxon>Fungi</taxon>
        <taxon>Dikarya</taxon>
        <taxon>Ascomycota</taxon>
        <taxon>Pezizomycotina</taxon>
        <taxon>Sordariomycetes</taxon>
        <taxon>Sordariomycetidae</taxon>
        <taxon>Calosphaeriales</taxon>
        <taxon>Pleurostomataceae</taxon>
        <taxon>Pleurostoma</taxon>
    </lineage>
</organism>
<comment type="similarity">
    <text evidence="2 7">Belongs to the major facilitator superfamily. Sugar transporter (TC 2.A.1.1) family.</text>
</comment>
<gene>
    <name evidence="11" type="ORF">NKR23_g4999</name>
</gene>
<feature type="transmembrane region" description="Helical" evidence="9">
    <location>
        <begin position="157"/>
        <end position="175"/>
    </location>
</feature>
<dbReference type="PROSITE" id="PS51257">
    <property type="entry name" value="PROKAR_LIPOPROTEIN"/>
    <property type="match status" value="1"/>
</dbReference>
<dbReference type="PROSITE" id="PS50850">
    <property type="entry name" value="MFS"/>
    <property type="match status" value="1"/>
</dbReference>
<dbReference type="InterPro" id="IPR005829">
    <property type="entry name" value="Sugar_transporter_CS"/>
</dbReference>
<feature type="transmembrane region" description="Helical" evidence="9">
    <location>
        <begin position="416"/>
        <end position="433"/>
    </location>
</feature>
<evidence type="ECO:0000256" key="7">
    <source>
        <dbReference type="RuleBase" id="RU003346"/>
    </source>
</evidence>
<sequence length="548" mass="60553">MKPFFGLRGHSLNWAVGIIAGCDFLLFGYDQGVMGGILTLPVFLDQFPTINPDAAGITKAESQLRSNYQGISVASYNLGCFIGAIITIFIGDLLGRKRMIMLGTSIMVIGAALQASAFSLEHFIIGRIITGIGNGGNTSTVPTWQSETSTPHKRGKLVMIEGALITCGIMISYWVDLGLSFAPGSVAWRFPLAFQIVFCLFILATIWGLPESPRWLILKGHDAEAREVLAALGDVDVSDKYIENEFQEIKDTVIEMSKGRFADLFTMDKDRNLHRTLLGYTNQMFQQVSGINLITYYAAVIYKGLGMTSFMSRLLAALNGTEYFIASWPAVFLVERVGRRKLMLFGAAGQAATMAILAGVNSRQETPYQIAGIVFLFVFNTFFAIGWLGMTWLYPAEIVPLRIRAPANALSTSGNWIFNFLVVMITPVAFNSIGNRTYVIFAVINAVMVPSVYFFYPETACRSLEEMDGIFHKVSGWKGVFSVVHQARVEPRRYGRNGEMLIRYEETEEHRGHLRERKGSDDEEKGEVSHVDRKGSDSSSGSGGVLEA</sequence>
<dbReference type="Gene3D" id="1.20.1250.20">
    <property type="entry name" value="MFS general substrate transporter like domains"/>
    <property type="match status" value="1"/>
</dbReference>
<proteinExistence type="inferred from homology"/>
<dbReference type="Proteomes" id="UP001174694">
    <property type="component" value="Unassembled WGS sequence"/>
</dbReference>
<dbReference type="EMBL" id="JANBVO010000012">
    <property type="protein sequence ID" value="KAJ9148461.1"/>
    <property type="molecule type" value="Genomic_DNA"/>
</dbReference>
<comment type="caution">
    <text evidence="11">The sequence shown here is derived from an EMBL/GenBank/DDBJ whole genome shotgun (WGS) entry which is preliminary data.</text>
</comment>
<dbReference type="PANTHER" id="PTHR48022:SF68">
    <property type="entry name" value="MAJOR FACILITATOR SUPERFAMILY (MFS) PROFILE DOMAIN-CONTAINING PROTEIN-RELATED"/>
    <property type="match status" value="1"/>
</dbReference>
<feature type="transmembrane region" description="Helical" evidence="9">
    <location>
        <begin position="342"/>
        <end position="360"/>
    </location>
</feature>
<evidence type="ECO:0000256" key="3">
    <source>
        <dbReference type="ARBA" id="ARBA00022448"/>
    </source>
</evidence>
<feature type="transmembrane region" description="Helical" evidence="9">
    <location>
        <begin position="187"/>
        <end position="209"/>
    </location>
</feature>
<dbReference type="PROSITE" id="PS00216">
    <property type="entry name" value="SUGAR_TRANSPORT_1"/>
    <property type="match status" value="1"/>
</dbReference>
<dbReference type="InterPro" id="IPR050360">
    <property type="entry name" value="MFS_Sugar_Transporters"/>
</dbReference>
<dbReference type="FunFam" id="1.20.1250.20:FF:000061">
    <property type="entry name" value="MFS sugar transporter"/>
    <property type="match status" value="1"/>
</dbReference>
<evidence type="ECO:0000256" key="9">
    <source>
        <dbReference type="SAM" id="Phobius"/>
    </source>
</evidence>
<dbReference type="AlphaFoldDB" id="A0AA38RHL2"/>
<evidence type="ECO:0000313" key="12">
    <source>
        <dbReference type="Proteomes" id="UP001174694"/>
    </source>
</evidence>
<feature type="region of interest" description="Disordered" evidence="8">
    <location>
        <begin position="505"/>
        <end position="548"/>
    </location>
</feature>
<keyword evidence="12" id="KW-1185">Reference proteome</keyword>
<protein>
    <submittedName>
        <fullName evidence="11">Sugar transporter STL1</fullName>
    </submittedName>
</protein>
<evidence type="ECO:0000256" key="4">
    <source>
        <dbReference type="ARBA" id="ARBA00022692"/>
    </source>
</evidence>
<evidence type="ECO:0000256" key="2">
    <source>
        <dbReference type="ARBA" id="ARBA00010992"/>
    </source>
</evidence>
<keyword evidence="11" id="KW-0762">Sugar transport</keyword>
<feature type="transmembrane region" description="Helical" evidence="9">
    <location>
        <begin position="439"/>
        <end position="456"/>
    </location>
</feature>
<dbReference type="NCBIfam" id="TIGR00879">
    <property type="entry name" value="SP"/>
    <property type="match status" value="1"/>
</dbReference>
<dbReference type="InterPro" id="IPR005828">
    <property type="entry name" value="MFS_sugar_transport-like"/>
</dbReference>
<evidence type="ECO:0000256" key="6">
    <source>
        <dbReference type="ARBA" id="ARBA00023136"/>
    </source>
</evidence>
<dbReference type="InterPro" id="IPR003663">
    <property type="entry name" value="Sugar/inositol_transpt"/>
</dbReference>
<dbReference type="Pfam" id="PF00083">
    <property type="entry name" value="Sugar_tr"/>
    <property type="match status" value="1"/>
</dbReference>
<evidence type="ECO:0000313" key="11">
    <source>
        <dbReference type="EMBL" id="KAJ9148461.1"/>
    </source>
</evidence>
<evidence type="ECO:0000256" key="1">
    <source>
        <dbReference type="ARBA" id="ARBA00004141"/>
    </source>
</evidence>
<dbReference type="PRINTS" id="PR00171">
    <property type="entry name" value="SUGRTRNSPORT"/>
</dbReference>
<dbReference type="InterPro" id="IPR036259">
    <property type="entry name" value="MFS_trans_sf"/>
</dbReference>
<feature type="transmembrane region" description="Helical" evidence="9">
    <location>
        <begin position="12"/>
        <end position="29"/>
    </location>
</feature>
<keyword evidence="6 9" id="KW-0472">Membrane</keyword>
<dbReference type="InterPro" id="IPR020846">
    <property type="entry name" value="MFS_dom"/>
</dbReference>
<evidence type="ECO:0000256" key="8">
    <source>
        <dbReference type="SAM" id="MobiDB-lite"/>
    </source>
</evidence>
<feature type="domain" description="Major facilitator superfamily (MFS) profile" evidence="10">
    <location>
        <begin position="16"/>
        <end position="460"/>
    </location>
</feature>
<evidence type="ECO:0000259" key="10">
    <source>
        <dbReference type="PROSITE" id="PS50850"/>
    </source>
</evidence>
<dbReference type="PANTHER" id="PTHR48022">
    <property type="entry name" value="PLASTIDIC GLUCOSE TRANSPORTER 4"/>
    <property type="match status" value="1"/>
</dbReference>
<reference evidence="11" key="1">
    <citation type="submission" date="2022-07" db="EMBL/GenBank/DDBJ databases">
        <title>Fungi with potential for degradation of polypropylene.</title>
        <authorList>
            <person name="Gostincar C."/>
        </authorList>
    </citation>
    <scope>NUCLEOTIDE SEQUENCE</scope>
    <source>
        <strain evidence="11">EXF-13308</strain>
    </source>
</reference>
<dbReference type="SUPFAM" id="SSF103473">
    <property type="entry name" value="MFS general substrate transporter"/>
    <property type="match status" value="1"/>
</dbReference>
<accession>A0AA38RHL2</accession>
<name>A0AA38RHL2_9PEZI</name>
<feature type="transmembrane region" description="Helical" evidence="9">
    <location>
        <begin position="372"/>
        <end position="395"/>
    </location>
</feature>
<feature type="compositionally biased region" description="Basic and acidic residues" evidence="8">
    <location>
        <begin position="526"/>
        <end position="536"/>
    </location>
</feature>
<feature type="transmembrane region" description="Helical" evidence="9">
    <location>
        <begin position="74"/>
        <end position="94"/>
    </location>
</feature>
<dbReference type="GO" id="GO:0016020">
    <property type="term" value="C:membrane"/>
    <property type="evidence" value="ECO:0007669"/>
    <property type="project" value="UniProtKB-SubCell"/>
</dbReference>
<keyword evidence="4 9" id="KW-0812">Transmembrane</keyword>
<evidence type="ECO:0000256" key="5">
    <source>
        <dbReference type="ARBA" id="ARBA00022989"/>
    </source>
</evidence>
<keyword evidence="5 9" id="KW-1133">Transmembrane helix</keyword>
<comment type="subcellular location">
    <subcellularLocation>
        <location evidence="1">Membrane</location>
        <topology evidence="1">Multi-pass membrane protein</topology>
    </subcellularLocation>
</comment>
<keyword evidence="3 7" id="KW-0813">Transport</keyword>